<comment type="caution">
    <text evidence="2">The sequence shown here is derived from an EMBL/GenBank/DDBJ whole genome shotgun (WGS) entry which is preliminary data.</text>
</comment>
<reference evidence="2" key="1">
    <citation type="journal article" date="2023" name="Plant J.">
        <title>The genome of the king protea, Protea cynaroides.</title>
        <authorList>
            <person name="Chang J."/>
            <person name="Duong T.A."/>
            <person name="Schoeman C."/>
            <person name="Ma X."/>
            <person name="Roodt D."/>
            <person name="Barker N."/>
            <person name="Li Z."/>
            <person name="Van de Peer Y."/>
            <person name="Mizrachi E."/>
        </authorList>
    </citation>
    <scope>NUCLEOTIDE SEQUENCE</scope>
    <source>
        <tissue evidence="2">Young leaves</tissue>
    </source>
</reference>
<feature type="domain" description="PORR" evidence="1">
    <location>
        <begin position="89"/>
        <end position="408"/>
    </location>
</feature>
<keyword evidence="3" id="KW-1185">Reference proteome</keyword>
<evidence type="ECO:0000259" key="1">
    <source>
        <dbReference type="Pfam" id="PF11955"/>
    </source>
</evidence>
<dbReference type="PANTHER" id="PTHR31476:SF14">
    <property type="entry name" value="OS09G0473400 PROTEIN"/>
    <property type="match status" value="1"/>
</dbReference>
<dbReference type="AlphaFoldDB" id="A0A9Q0KAC6"/>
<accession>A0A9Q0KAC6</accession>
<name>A0A9Q0KAC6_9MAGN</name>
<dbReference type="PANTHER" id="PTHR31476">
    <property type="entry name" value="PROTEIN WHAT'S THIS FACTOR 1 HOMOLOG, CHLOROPLASTIC"/>
    <property type="match status" value="1"/>
</dbReference>
<sequence length="414" mass="48919">MASRFVTRKSKLCSLQKTLTFSSLSAIPSSKFINPNTANSLQDPIKPYFLSFCSSFTTSFISTKTTKKKKKRKKKENSKTELVQHESTRFQHFEKIVQRDAFFRFLIRSKEFLSKQPEHVLRLDDAGKLHRELGFPCGRKVSRSIEQHPLIFQTYRHTDNKMWFGFTDLMEDLLEEEKSIMDQMEEDRVTKVRKLLMMSAKKRIPLSKIYHCRLLFGIPENFRDRVSKYQDYFRIVVENDGKRILELVNWDPALAVSALERDFIVDEDRVKKAFTFPSSHEKSLDFDEIDTRKLNTLPLVSPYSDCSELKLWSLEAEKYRVGVLHEFLSLTLEKRASIHHIVEFKEEFSLTKHTYQMLQKQPRAFYLAGTEMNWAVFLKDAYRQDGVLIEKDPQVLFNEKLYRYAEMKEMESCV</sequence>
<gene>
    <name evidence="2" type="ORF">NE237_018676</name>
</gene>
<dbReference type="InterPro" id="IPR045040">
    <property type="entry name" value="PORR_fam"/>
</dbReference>
<dbReference type="Proteomes" id="UP001141806">
    <property type="component" value="Unassembled WGS sequence"/>
</dbReference>
<organism evidence="2 3">
    <name type="scientific">Protea cynaroides</name>
    <dbReference type="NCBI Taxonomy" id="273540"/>
    <lineage>
        <taxon>Eukaryota</taxon>
        <taxon>Viridiplantae</taxon>
        <taxon>Streptophyta</taxon>
        <taxon>Embryophyta</taxon>
        <taxon>Tracheophyta</taxon>
        <taxon>Spermatophyta</taxon>
        <taxon>Magnoliopsida</taxon>
        <taxon>Proteales</taxon>
        <taxon>Proteaceae</taxon>
        <taxon>Protea</taxon>
    </lineage>
</organism>
<dbReference type="GO" id="GO:0003723">
    <property type="term" value="F:RNA binding"/>
    <property type="evidence" value="ECO:0007669"/>
    <property type="project" value="InterPro"/>
</dbReference>
<dbReference type="EMBL" id="JAMYWD010000007">
    <property type="protein sequence ID" value="KAJ4966827.1"/>
    <property type="molecule type" value="Genomic_DNA"/>
</dbReference>
<proteinExistence type="predicted"/>
<dbReference type="Pfam" id="PF11955">
    <property type="entry name" value="PORR"/>
    <property type="match status" value="1"/>
</dbReference>
<evidence type="ECO:0000313" key="2">
    <source>
        <dbReference type="EMBL" id="KAJ4966827.1"/>
    </source>
</evidence>
<dbReference type="InterPro" id="IPR021099">
    <property type="entry name" value="PORR_domain"/>
</dbReference>
<evidence type="ECO:0000313" key="3">
    <source>
        <dbReference type="Proteomes" id="UP001141806"/>
    </source>
</evidence>
<protein>
    <recommendedName>
        <fullName evidence="1">PORR domain-containing protein</fullName>
    </recommendedName>
</protein>
<dbReference type="OrthoDB" id="838682at2759"/>